<evidence type="ECO:0000313" key="2">
    <source>
        <dbReference type="EMBL" id="KYH25293.1"/>
    </source>
</evidence>
<keyword evidence="1" id="KW-0472">Membrane</keyword>
<keyword evidence="3" id="KW-1185">Reference proteome</keyword>
<name>A0A151ACG1_9EURY</name>
<dbReference type="RefSeq" id="WP_066381996.1">
    <property type="nucleotide sequence ID" value="NZ_LTAZ01000005.1"/>
</dbReference>
<dbReference type="Proteomes" id="UP000075321">
    <property type="component" value="Unassembled WGS sequence"/>
</dbReference>
<dbReference type="OrthoDB" id="385482at2157"/>
<dbReference type="AlphaFoldDB" id="A0A151ACG1"/>
<organism evidence="2 3">
    <name type="scientific">Halalkalicoccus paucihalophilus</name>
    <dbReference type="NCBI Taxonomy" id="1008153"/>
    <lineage>
        <taxon>Archaea</taxon>
        <taxon>Methanobacteriati</taxon>
        <taxon>Methanobacteriota</taxon>
        <taxon>Stenosarchaea group</taxon>
        <taxon>Halobacteria</taxon>
        <taxon>Halobacteriales</taxon>
        <taxon>Halococcaceae</taxon>
        <taxon>Halalkalicoccus</taxon>
    </lineage>
</organism>
<dbReference type="EMBL" id="LTAZ01000005">
    <property type="protein sequence ID" value="KYH25293.1"/>
    <property type="molecule type" value="Genomic_DNA"/>
</dbReference>
<feature type="transmembrane region" description="Helical" evidence="1">
    <location>
        <begin position="31"/>
        <end position="51"/>
    </location>
</feature>
<feature type="transmembrane region" description="Helical" evidence="1">
    <location>
        <begin position="57"/>
        <end position="76"/>
    </location>
</feature>
<keyword evidence="1" id="KW-0812">Transmembrane</keyword>
<dbReference type="PATRIC" id="fig|1008153.3.peg.1995"/>
<feature type="transmembrane region" description="Helical" evidence="1">
    <location>
        <begin position="88"/>
        <end position="116"/>
    </location>
</feature>
<reference evidence="2 3" key="1">
    <citation type="submission" date="2016-02" db="EMBL/GenBank/DDBJ databases">
        <title>Genome sequence of Halalkalicoccus paucihalophilus DSM 24557.</title>
        <authorList>
            <person name="Poehlein A."/>
            <person name="Daniel R."/>
        </authorList>
    </citation>
    <scope>NUCLEOTIDE SEQUENCE [LARGE SCALE GENOMIC DNA]</scope>
    <source>
        <strain evidence="2 3">DSM 24557</strain>
    </source>
</reference>
<gene>
    <name evidence="2" type="ORF">HAPAU_19630</name>
</gene>
<evidence type="ECO:0000313" key="3">
    <source>
        <dbReference type="Proteomes" id="UP000075321"/>
    </source>
</evidence>
<evidence type="ECO:0000256" key="1">
    <source>
        <dbReference type="SAM" id="Phobius"/>
    </source>
</evidence>
<feature type="transmembrane region" description="Helical" evidence="1">
    <location>
        <begin position="6"/>
        <end position="24"/>
    </location>
</feature>
<comment type="caution">
    <text evidence="2">The sequence shown here is derived from an EMBL/GenBank/DDBJ whole genome shotgun (WGS) entry which is preliminary data.</text>
</comment>
<protein>
    <submittedName>
        <fullName evidence="2">Uncharacterized protein</fullName>
    </submittedName>
</protein>
<proteinExistence type="predicted"/>
<sequence>MLLDTVIVFLISLLVGSLGIYVGVSLATNEAIGFGGAALTALLGALAWGVVSFFLGWLPLVGALLALLAWIGVINLRHSGGWGTAALIGLVAWLVAGAVLYALATAGLVAASAVGIPGV</sequence>
<accession>A0A151ACG1</accession>
<keyword evidence="1" id="KW-1133">Transmembrane helix</keyword>